<dbReference type="InterPro" id="IPR007657">
    <property type="entry name" value="Glycosyltransferase_61"/>
</dbReference>
<dbReference type="Proteomes" id="UP001054857">
    <property type="component" value="Unassembled WGS sequence"/>
</dbReference>
<comment type="caution">
    <text evidence="3">The sequence shown here is derived from an EMBL/GenBank/DDBJ whole genome shotgun (WGS) entry which is preliminary data.</text>
</comment>
<feature type="region of interest" description="Disordered" evidence="1">
    <location>
        <begin position="308"/>
        <end position="366"/>
    </location>
</feature>
<reference evidence="3 4" key="1">
    <citation type="journal article" date="2021" name="Sci. Rep.">
        <title>Genome sequencing of the multicellular alga Astrephomene provides insights into convergent evolution of germ-soma differentiation.</title>
        <authorList>
            <person name="Yamashita S."/>
            <person name="Yamamoto K."/>
            <person name="Matsuzaki R."/>
            <person name="Suzuki S."/>
            <person name="Yamaguchi H."/>
            <person name="Hirooka S."/>
            <person name="Minakuchi Y."/>
            <person name="Miyagishima S."/>
            <person name="Kawachi M."/>
            <person name="Toyoda A."/>
            <person name="Nozaki H."/>
        </authorList>
    </citation>
    <scope>NUCLEOTIDE SEQUENCE [LARGE SCALE GENOMIC DNA]</scope>
    <source>
        <strain evidence="3 4">NIES-4017</strain>
    </source>
</reference>
<organism evidence="3 4">
    <name type="scientific">Astrephomene gubernaculifera</name>
    <dbReference type="NCBI Taxonomy" id="47775"/>
    <lineage>
        <taxon>Eukaryota</taxon>
        <taxon>Viridiplantae</taxon>
        <taxon>Chlorophyta</taxon>
        <taxon>core chlorophytes</taxon>
        <taxon>Chlorophyceae</taxon>
        <taxon>CS clade</taxon>
        <taxon>Chlamydomonadales</taxon>
        <taxon>Astrephomenaceae</taxon>
        <taxon>Astrephomene</taxon>
    </lineage>
</organism>
<keyword evidence="2" id="KW-0732">Signal</keyword>
<dbReference type="PANTHER" id="PTHR20961">
    <property type="entry name" value="GLYCOSYLTRANSFERASE"/>
    <property type="match status" value="1"/>
</dbReference>
<accession>A0AAD3DTM0</accession>
<evidence type="ECO:0000313" key="3">
    <source>
        <dbReference type="EMBL" id="GFR46418.1"/>
    </source>
</evidence>
<keyword evidence="4" id="KW-1185">Reference proteome</keyword>
<name>A0AAD3DTM0_9CHLO</name>
<feature type="signal peptide" evidence="2">
    <location>
        <begin position="1"/>
        <end position="32"/>
    </location>
</feature>
<dbReference type="EMBL" id="BMAR01000014">
    <property type="protein sequence ID" value="GFR46418.1"/>
    <property type="molecule type" value="Genomic_DNA"/>
</dbReference>
<sequence>MSPCLPNAPRAILRSTTFTCLVWICCFKLLVAEVRQTCRPPALDETVMPRERCGVLRKVCVDQGNIISFDPDYAYGRENPSRGARLPAPLPYLTTWDGAWNIPGAINTDAIVGNQDRHRLLLRPATRLEPRPLLQQAALQLELSLQQPSDPSALLNNTSSSSPSPASPFSRCTLPVLLFTDWPFNYCEFFTNGATAADHLIRRMALLPDREATLVLVTPSGLGRLPFHSALLGHLSTKPLITLGELAAGAEAAGAGAETGAGAPAVEWSAEGVAVGCFERMVICKLEGSPQLPTLTAAAVLRHLTQPNMGGELPPDPLGFNTATTTTVSSSSASSALSTTTSVPDPTAGASSSTGSSSSSTADASSTLRVVIEARNSGVRGIRNLHQLVEACEGVSWPDGPFRRVSCRVLTTHDTPNLHGIARFRATVAAVRSADVLVTVHGAGSANALFMRAERSSDGPVGHSSSAPLLSGTSAAALLEIRPCGFGSGFTWWVDVHMAIQLPRSGDDVHFHAYNLEDPTQCTASSWELAIKAGNGGSNTRAGNGHRMRDQNLVVRPDGFFAMLRHVASMLRDPEKYGKAKAENQLHGYAMPSPGGDAAGWGSGTGFGGGQVGQGGAAAGQAGLGGMGLWGPSGGVLLGPLGVTNFTEHIRKGGQWLLPPG</sequence>
<feature type="compositionally biased region" description="Low complexity" evidence="1">
    <location>
        <begin position="322"/>
        <end position="366"/>
    </location>
</feature>
<feature type="chain" id="PRO_5042078725" evidence="2">
    <location>
        <begin position="33"/>
        <end position="661"/>
    </location>
</feature>
<protein>
    <submittedName>
        <fullName evidence="3">Uncharacterized protein</fullName>
    </submittedName>
</protein>
<proteinExistence type="predicted"/>
<dbReference type="PANTHER" id="PTHR20961:SF124">
    <property type="entry name" value="GLYCOSYLTRANSFERASE"/>
    <property type="match status" value="1"/>
</dbReference>
<dbReference type="GO" id="GO:0016757">
    <property type="term" value="F:glycosyltransferase activity"/>
    <property type="evidence" value="ECO:0007669"/>
    <property type="project" value="InterPro"/>
</dbReference>
<evidence type="ECO:0000256" key="1">
    <source>
        <dbReference type="SAM" id="MobiDB-lite"/>
    </source>
</evidence>
<gene>
    <name evidence="3" type="ORF">Agub_g8000</name>
</gene>
<evidence type="ECO:0000313" key="4">
    <source>
        <dbReference type="Proteomes" id="UP001054857"/>
    </source>
</evidence>
<evidence type="ECO:0000256" key="2">
    <source>
        <dbReference type="SAM" id="SignalP"/>
    </source>
</evidence>
<dbReference type="AlphaFoldDB" id="A0AAD3DTM0"/>